<proteinExistence type="predicted"/>
<name>A0AAV0BGB1_PHAPC</name>
<evidence type="ECO:0000313" key="3">
    <source>
        <dbReference type="EMBL" id="CAH7685240.1"/>
    </source>
</evidence>
<keyword evidence="4" id="KW-1185">Reference proteome</keyword>
<dbReference type="AlphaFoldDB" id="A0AAV0BGB1"/>
<evidence type="ECO:0000313" key="4">
    <source>
        <dbReference type="Proteomes" id="UP001153365"/>
    </source>
</evidence>
<accession>A0AAV0BGB1</accession>
<gene>
    <name evidence="2" type="ORF">PPACK8108_LOCUS19365</name>
    <name evidence="3" type="ORF">PPACK8108_LOCUS19727</name>
</gene>
<feature type="compositionally biased region" description="Polar residues" evidence="1">
    <location>
        <begin position="69"/>
        <end position="82"/>
    </location>
</feature>
<evidence type="ECO:0000313" key="2">
    <source>
        <dbReference type="EMBL" id="CAH7684922.1"/>
    </source>
</evidence>
<comment type="caution">
    <text evidence="2">The sequence shown here is derived from an EMBL/GenBank/DDBJ whole genome shotgun (WGS) entry which is preliminary data.</text>
</comment>
<sequence>MGIYNIAAARLLSMTADTIDLLRTERGKGLSNMHSGLLRRRCTIVGVGTITVLNRSLLISSGLTRQESKQEQVSVNLSTKKQQLLPGGGNSSTAAIQGVPPPDVGAGQRTPKKDSRQSANRQ</sequence>
<feature type="region of interest" description="Disordered" evidence="1">
    <location>
        <begin position="69"/>
        <end position="122"/>
    </location>
</feature>
<dbReference type="EMBL" id="CALTRL010005693">
    <property type="protein sequence ID" value="CAH7684922.1"/>
    <property type="molecule type" value="Genomic_DNA"/>
</dbReference>
<protein>
    <submittedName>
        <fullName evidence="3">Expressed protein</fullName>
    </submittedName>
</protein>
<evidence type="ECO:0000256" key="1">
    <source>
        <dbReference type="SAM" id="MobiDB-lite"/>
    </source>
</evidence>
<organism evidence="2 4">
    <name type="scientific">Phakopsora pachyrhizi</name>
    <name type="common">Asian soybean rust disease fungus</name>
    <dbReference type="NCBI Taxonomy" id="170000"/>
    <lineage>
        <taxon>Eukaryota</taxon>
        <taxon>Fungi</taxon>
        <taxon>Dikarya</taxon>
        <taxon>Basidiomycota</taxon>
        <taxon>Pucciniomycotina</taxon>
        <taxon>Pucciniomycetes</taxon>
        <taxon>Pucciniales</taxon>
        <taxon>Phakopsoraceae</taxon>
        <taxon>Phakopsora</taxon>
    </lineage>
</organism>
<reference evidence="2" key="1">
    <citation type="submission" date="2022-06" db="EMBL/GenBank/DDBJ databases">
        <authorList>
            <consortium name="SYNGENTA / RWTH Aachen University"/>
        </authorList>
    </citation>
    <scope>NUCLEOTIDE SEQUENCE</scope>
</reference>
<dbReference type="Proteomes" id="UP001153365">
    <property type="component" value="Unassembled WGS sequence"/>
</dbReference>
<dbReference type="EMBL" id="CALTRL010005715">
    <property type="protein sequence ID" value="CAH7685240.1"/>
    <property type="molecule type" value="Genomic_DNA"/>
</dbReference>